<name>A0A2T4C1U8_TRILO</name>
<evidence type="ECO:0000313" key="1">
    <source>
        <dbReference type="EMBL" id="PTB75533.1"/>
    </source>
</evidence>
<reference evidence="1 2" key="1">
    <citation type="submission" date="2016-07" db="EMBL/GenBank/DDBJ databases">
        <title>Multiple horizontal gene transfer events from other fungi enriched the ability of initially mycotrophic Trichoderma (Ascomycota) to feed on dead plant biomass.</title>
        <authorList>
            <consortium name="DOE Joint Genome Institute"/>
            <person name="Aerts A."/>
            <person name="Atanasova L."/>
            <person name="Chenthamara K."/>
            <person name="Zhang J."/>
            <person name="Grujic M."/>
            <person name="Henrissat B."/>
            <person name="Kuo A."/>
            <person name="Salamov A."/>
            <person name="Lipzen A."/>
            <person name="Labutti K."/>
            <person name="Barry K."/>
            <person name="Miao Y."/>
            <person name="Rahimi M.J."/>
            <person name="Shen Q."/>
            <person name="Grigoriev I.V."/>
            <person name="Kubicek C.P."/>
            <person name="Druzhinina I.S."/>
        </authorList>
    </citation>
    <scope>NUCLEOTIDE SEQUENCE [LARGE SCALE GENOMIC DNA]</scope>
    <source>
        <strain evidence="1 2">ATCC 18648</strain>
    </source>
</reference>
<dbReference type="EMBL" id="KZ679133">
    <property type="protein sequence ID" value="PTB75533.1"/>
    <property type="molecule type" value="Genomic_DNA"/>
</dbReference>
<accession>A0A2T4C1U8</accession>
<protein>
    <submittedName>
        <fullName evidence="1">Uncharacterized protein</fullName>
    </submittedName>
</protein>
<organism evidence="1 2">
    <name type="scientific">Trichoderma longibrachiatum ATCC 18648</name>
    <dbReference type="NCBI Taxonomy" id="983965"/>
    <lineage>
        <taxon>Eukaryota</taxon>
        <taxon>Fungi</taxon>
        <taxon>Dikarya</taxon>
        <taxon>Ascomycota</taxon>
        <taxon>Pezizomycotina</taxon>
        <taxon>Sordariomycetes</taxon>
        <taxon>Hypocreomycetidae</taxon>
        <taxon>Hypocreales</taxon>
        <taxon>Hypocreaceae</taxon>
        <taxon>Trichoderma</taxon>
    </lineage>
</organism>
<evidence type="ECO:0000313" key="2">
    <source>
        <dbReference type="Proteomes" id="UP000240760"/>
    </source>
</evidence>
<keyword evidence="2" id="KW-1185">Reference proteome</keyword>
<proteinExistence type="predicted"/>
<dbReference type="AlphaFoldDB" id="A0A2T4C1U8"/>
<sequence>MDLLCLPDCFACFAVCFAAFYPIRIFFLFSVLTKRLRNARGNGPAHFSRSSGIIAGAMMPPTTRHIIEATNTYCLEQADKILQTPAK</sequence>
<dbReference type="Proteomes" id="UP000240760">
    <property type="component" value="Unassembled WGS sequence"/>
</dbReference>
<gene>
    <name evidence="1" type="ORF">M440DRAFT_1402077</name>
</gene>